<sequence length="483" mass="55502">MDRVLKWIWIRTREEKCHCLPYRLTSLHGLRSGDMVVIKGKSVRQRSARELISFPLASTRRHRRWQLNPCIPASVPVLLLPSSSLGPPSPAAPGFLRCVEDHRIGRSPNDRILSNKDFAALVKAVILNEEPDIVFQLVNELKSKGFKPGCDVLSSLMLCYAKNGFFMQAQALWGEIINSSFEPRIEVIWDLMKAYAQMGQFDEITRIVHETTLRNFGFGPEVYSMAVSCFGEAGQLRLMEEGVKKMVSRGFKVNSVIGNAYVKYYSIYGSLEDMEAAYERLKKSRILIEKGAIRAMASAYIKQRQFYKFGEFLRDVGLGRRNVGNLLWNLLLLSYAANFKMKSLQREFLGMLDAGFSPDISTFNIRALAFSRMSMFWDLHLSIQHMKYKCVIPDLVTYGCIVDAYLERRLARNISFELGKLDVEATPIMLTDPLVFEVFGKGDFHSSSEALLKSTRQRDWTYSKLLAIYLKKQYRRNQIFWNY</sequence>
<dbReference type="Pfam" id="PF01535">
    <property type="entry name" value="PPR"/>
    <property type="match status" value="1"/>
</dbReference>
<dbReference type="PANTHER" id="PTHR47493">
    <property type="entry name" value="OS08G0520200 PROTEIN"/>
    <property type="match status" value="1"/>
</dbReference>
<reference evidence="2" key="1">
    <citation type="submission" date="2022-05" db="EMBL/GenBank/DDBJ databases">
        <title>The Musa troglodytarum L. genome provides insights into the mechanism of non-climacteric behaviour and enrichment of carotenoids.</title>
        <authorList>
            <person name="Wang J."/>
        </authorList>
    </citation>
    <scope>NUCLEOTIDE SEQUENCE</scope>
    <source>
        <tissue evidence="2">Leaf</tissue>
    </source>
</reference>
<gene>
    <name evidence="2" type="ORF">MUK42_13965</name>
</gene>
<dbReference type="OrthoDB" id="762539at2759"/>
<evidence type="ECO:0000313" key="3">
    <source>
        <dbReference type="Proteomes" id="UP001055439"/>
    </source>
</evidence>
<accession>A0A9E7L4S3</accession>
<name>A0A9E7L4S3_9LILI</name>
<organism evidence="2 3">
    <name type="scientific">Musa troglodytarum</name>
    <name type="common">fe'i banana</name>
    <dbReference type="NCBI Taxonomy" id="320322"/>
    <lineage>
        <taxon>Eukaryota</taxon>
        <taxon>Viridiplantae</taxon>
        <taxon>Streptophyta</taxon>
        <taxon>Embryophyta</taxon>
        <taxon>Tracheophyta</taxon>
        <taxon>Spermatophyta</taxon>
        <taxon>Magnoliopsida</taxon>
        <taxon>Liliopsida</taxon>
        <taxon>Zingiberales</taxon>
        <taxon>Musaceae</taxon>
        <taxon>Musa</taxon>
    </lineage>
</organism>
<evidence type="ECO:0000256" key="1">
    <source>
        <dbReference type="ARBA" id="ARBA00022737"/>
    </source>
</evidence>
<dbReference type="InterPro" id="IPR002885">
    <property type="entry name" value="PPR_rpt"/>
</dbReference>
<dbReference type="Proteomes" id="UP001055439">
    <property type="component" value="Chromosome 9"/>
</dbReference>
<dbReference type="Gene3D" id="1.25.40.10">
    <property type="entry name" value="Tetratricopeptide repeat domain"/>
    <property type="match status" value="3"/>
</dbReference>
<dbReference type="EMBL" id="CP097511">
    <property type="protein sequence ID" value="URE44152.1"/>
    <property type="molecule type" value="Genomic_DNA"/>
</dbReference>
<evidence type="ECO:0000313" key="2">
    <source>
        <dbReference type="EMBL" id="URE44152.1"/>
    </source>
</evidence>
<dbReference type="PANTHER" id="PTHR47493:SF1">
    <property type="entry name" value="OS08G0520200 PROTEIN"/>
    <property type="match status" value="1"/>
</dbReference>
<protein>
    <submittedName>
        <fullName evidence="2">Pentatricopeptide repeat-containing protein</fullName>
    </submittedName>
</protein>
<dbReference type="InterPro" id="IPR011990">
    <property type="entry name" value="TPR-like_helical_dom_sf"/>
</dbReference>
<keyword evidence="3" id="KW-1185">Reference proteome</keyword>
<dbReference type="AlphaFoldDB" id="A0A9E7L4S3"/>
<keyword evidence="1" id="KW-0677">Repeat</keyword>
<proteinExistence type="predicted"/>